<sequence>MLVVKSLCGQCKNFDNFDLFTRCKLEKVDEFQADGGLTVCDKWESKS</sequence>
<dbReference type="GeneID" id="43508641"/>
<evidence type="ECO:0000313" key="2">
    <source>
        <dbReference type="Proteomes" id="UP000066376"/>
    </source>
</evidence>
<keyword evidence="2" id="KW-1185">Reference proteome</keyword>
<evidence type="ECO:0000313" key="1">
    <source>
        <dbReference type="EMBL" id="AMK16297.1"/>
    </source>
</evidence>
<accession>A0A126R2J9</accession>
<protein>
    <submittedName>
        <fullName evidence="1">Uncharacterized protein</fullName>
    </submittedName>
</protein>
<proteinExistence type="predicted"/>
<dbReference type="KEGG" id="mol:YLM1_1742"/>
<reference evidence="2" key="2">
    <citation type="submission" date="2016-02" db="EMBL/GenBank/DDBJ databases">
        <title>The draft genome sequence of the rumen methanogen Methanobrevibacter olleyae YLM1.</title>
        <authorList>
            <consortium name="New Zealand Agricultural Greenhouse Gas Research Centre/Pastoral Greenhouse Gas Research Consortium"/>
            <person name="Kelly W.J."/>
            <person name="Li D."/>
            <person name="Lambie S.C."/>
            <person name="Attwood G.T."/>
            <person name="Altermann E."/>
            <person name="Leahy S.C."/>
        </authorList>
    </citation>
    <scope>NUCLEOTIDE SEQUENCE [LARGE SCALE GENOMIC DNA]</scope>
    <source>
        <strain evidence="2">YLM1</strain>
    </source>
</reference>
<dbReference type="PATRIC" id="fig|294671.3.peg.1811"/>
<dbReference type="STRING" id="294671.YLM1_1742"/>
<dbReference type="EMBL" id="CP014265">
    <property type="protein sequence ID" value="AMK16297.1"/>
    <property type="molecule type" value="Genomic_DNA"/>
</dbReference>
<organism evidence="1 2">
    <name type="scientific">Methanobrevibacter olleyae</name>
    <dbReference type="NCBI Taxonomy" id="294671"/>
    <lineage>
        <taxon>Archaea</taxon>
        <taxon>Methanobacteriati</taxon>
        <taxon>Methanobacteriota</taxon>
        <taxon>Methanomada group</taxon>
        <taxon>Methanobacteria</taxon>
        <taxon>Methanobacteriales</taxon>
        <taxon>Methanobacteriaceae</taxon>
        <taxon>Methanobrevibacter</taxon>
    </lineage>
</organism>
<dbReference type="Proteomes" id="UP000066376">
    <property type="component" value="Chromosome"/>
</dbReference>
<dbReference type="RefSeq" id="WP_158499616.1">
    <property type="nucleotide sequence ID" value="NZ_CP014265.1"/>
</dbReference>
<gene>
    <name evidence="1" type="ORF">YLM1_1742</name>
</gene>
<dbReference type="AlphaFoldDB" id="A0A126R2J9"/>
<reference evidence="1 2" key="1">
    <citation type="journal article" date="2016" name="Genome Announc.">
        <title>Draft Genome Sequence of the Rumen Methanogen Methanobrevibacter olleyae YLM1.</title>
        <authorList>
            <person name="Kelly W.J."/>
            <person name="Li D."/>
            <person name="Lambie S.C."/>
            <person name="Cox F."/>
            <person name="Attwood G.T."/>
            <person name="Altermann E."/>
            <person name="Leahy S.C."/>
        </authorList>
    </citation>
    <scope>NUCLEOTIDE SEQUENCE [LARGE SCALE GENOMIC DNA]</scope>
    <source>
        <strain evidence="1 2">YLM1</strain>
    </source>
</reference>
<name>A0A126R2J9_METOL</name>